<sequence>MYISEDGGVNQLQVRFAAAGAAMWMVNIYPRMLVQQVVPGAMCGAPQRFM</sequence>
<comment type="caution">
    <text evidence="1">The sequence shown here is derived from an EMBL/GenBank/DDBJ whole genome shotgun (WGS) entry which is preliminary data.</text>
</comment>
<organism evidence="1 2">
    <name type="scientific">Bifidobacterium longum</name>
    <dbReference type="NCBI Taxonomy" id="216816"/>
    <lineage>
        <taxon>Bacteria</taxon>
        <taxon>Bacillati</taxon>
        <taxon>Actinomycetota</taxon>
        <taxon>Actinomycetes</taxon>
        <taxon>Bifidobacteriales</taxon>
        <taxon>Bifidobacteriaceae</taxon>
        <taxon>Bifidobacterium</taxon>
    </lineage>
</organism>
<dbReference type="EMBL" id="JAWLRA010000004">
    <property type="protein sequence ID" value="MDW3126029.1"/>
    <property type="molecule type" value="Genomic_DNA"/>
</dbReference>
<evidence type="ECO:0000313" key="2">
    <source>
        <dbReference type="Proteomes" id="UP001277803"/>
    </source>
</evidence>
<accession>A0AB35S601</accession>
<gene>
    <name evidence="1" type="ORF">RS890_02660</name>
</gene>
<name>A0AB35S601_BIFLN</name>
<dbReference type="Proteomes" id="UP001277803">
    <property type="component" value="Unassembled WGS sequence"/>
</dbReference>
<proteinExistence type="predicted"/>
<protein>
    <submittedName>
        <fullName evidence="1">Uncharacterized protein</fullName>
    </submittedName>
</protein>
<dbReference type="AlphaFoldDB" id="A0AB35S601"/>
<evidence type="ECO:0000313" key="1">
    <source>
        <dbReference type="EMBL" id="MDW3126029.1"/>
    </source>
</evidence>
<dbReference type="RefSeq" id="WP_156603986.1">
    <property type="nucleotide sequence ID" value="NZ_CACRSV010000003.1"/>
</dbReference>
<reference evidence="1" key="1">
    <citation type="submission" date="2023-10" db="EMBL/GenBank/DDBJ databases">
        <title>Rapid discrimination of Bifidobacterium longum Subspecies based on MALDI-TOF MS and Machine Learning.</title>
        <authorList>
            <person name="Chen J."/>
        </authorList>
    </citation>
    <scope>NUCLEOTIDE SEQUENCE</scope>
    <source>
        <strain evidence="1">YGMCC0039</strain>
    </source>
</reference>